<dbReference type="Pfam" id="PF07963">
    <property type="entry name" value="N_methyl"/>
    <property type="match status" value="1"/>
</dbReference>
<dbReference type="EMBL" id="PCWQ01000008">
    <property type="protein sequence ID" value="PIR06863.1"/>
    <property type="molecule type" value="Genomic_DNA"/>
</dbReference>
<feature type="transmembrane region" description="Helical" evidence="1">
    <location>
        <begin position="46"/>
        <end position="71"/>
    </location>
</feature>
<accession>A0A2H0ND88</accession>
<dbReference type="NCBIfam" id="TIGR02532">
    <property type="entry name" value="IV_pilin_GFxxxE"/>
    <property type="match status" value="1"/>
</dbReference>
<dbReference type="SUPFAM" id="SSF54523">
    <property type="entry name" value="Pili subunits"/>
    <property type="match status" value="1"/>
</dbReference>
<dbReference type="InterPro" id="IPR012902">
    <property type="entry name" value="N_methyl_site"/>
</dbReference>
<evidence type="ECO:0000313" key="2">
    <source>
        <dbReference type="EMBL" id="PIR06863.1"/>
    </source>
</evidence>
<feature type="transmembrane region" description="Helical" evidence="1">
    <location>
        <begin position="12"/>
        <end position="34"/>
    </location>
</feature>
<proteinExistence type="predicted"/>
<dbReference type="Proteomes" id="UP000230564">
    <property type="component" value="Unassembled WGS sequence"/>
</dbReference>
<dbReference type="AlphaFoldDB" id="A0A2H0ND88"/>
<name>A0A2H0ND88_9BACT</name>
<dbReference type="InterPro" id="IPR045584">
    <property type="entry name" value="Pilin-like"/>
</dbReference>
<evidence type="ECO:0000313" key="3">
    <source>
        <dbReference type="Proteomes" id="UP000230564"/>
    </source>
</evidence>
<gene>
    <name evidence="2" type="ORF">COV55_02035</name>
</gene>
<comment type="caution">
    <text evidence="2">The sequence shown here is derived from an EMBL/GenBank/DDBJ whole genome shotgun (WGS) entry which is preliminary data.</text>
</comment>
<keyword evidence="1" id="KW-1133">Transmembrane helix</keyword>
<evidence type="ECO:0000256" key="1">
    <source>
        <dbReference type="SAM" id="Phobius"/>
    </source>
</evidence>
<sequence length="254" mass="28935">MLLTKSGRRQGWVQMAIPMGGRFWTAFINLIIYIKIMQKRNFKNQIINGFTIIELLIVIAIISILSVVIIVNVRTSERQDLVQATEQLVADIKYVRNLAVSRVEHHFTSPFESIEYPPVGYGIYFNWAGGRNYIVYADRDLMGYQPAEDSIIKMVNYDNKFELSDNNSENNEFYFIFITENDIRSNMTLSDDSKYELKFLYQDISRKSIVTIGEESDDGYVWTSIGAVYGVNKEYAGGMNGNGNGNCGSICPSN</sequence>
<keyword evidence="1" id="KW-0812">Transmembrane</keyword>
<organism evidence="2 3">
    <name type="scientific">Candidatus Komeilibacteria bacterium CG11_big_fil_rev_8_21_14_0_20_36_20</name>
    <dbReference type="NCBI Taxonomy" id="1974477"/>
    <lineage>
        <taxon>Bacteria</taxon>
        <taxon>Candidatus Komeiliibacteriota</taxon>
    </lineage>
</organism>
<protein>
    <submittedName>
        <fullName evidence="2">Uncharacterized protein</fullName>
    </submittedName>
</protein>
<dbReference type="Gene3D" id="3.30.700.10">
    <property type="entry name" value="Glycoprotein, Type 4 Pilin"/>
    <property type="match status" value="1"/>
</dbReference>
<reference evidence="2 3" key="1">
    <citation type="submission" date="2017-09" db="EMBL/GenBank/DDBJ databases">
        <title>Depth-based differentiation of microbial function through sediment-hosted aquifers and enrichment of novel symbionts in the deep terrestrial subsurface.</title>
        <authorList>
            <person name="Probst A.J."/>
            <person name="Ladd B."/>
            <person name="Jarett J.K."/>
            <person name="Geller-Mcgrath D.E."/>
            <person name="Sieber C.M."/>
            <person name="Emerson J.B."/>
            <person name="Anantharaman K."/>
            <person name="Thomas B.C."/>
            <person name="Malmstrom R."/>
            <person name="Stieglmeier M."/>
            <person name="Klingl A."/>
            <person name="Woyke T."/>
            <person name="Ryan C.M."/>
            <person name="Banfield J.F."/>
        </authorList>
    </citation>
    <scope>NUCLEOTIDE SEQUENCE [LARGE SCALE GENOMIC DNA]</scope>
    <source>
        <strain evidence="2">CG11_big_fil_rev_8_21_14_0_20_36_20</strain>
    </source>
</reference>
<keyword evidence="1" id="KW-0472">Membrane</keyword>